<protein>
    <submittedName>
        <fullName evidence="5">Transcriptional regulator</fullName>
    </submittedName>
</protein>
<dbReference type="Gene3D" id="3.40.50.2300">
    <property type="match status" value="2"/>
</dbReference>
<dbReference type="RefSeq" id="WP_009156666.1">
    <property type="nucleotide sequence ID" value="NZ_CM001439.1"/>
</dbReference>
<keyword evidence="2" id="KW-0238">DNA-binding</keyword>
<dbReference type="InterPro" id="IPR000843">
    <property type="entry name" value="HTH_LacI"/>
</dbReference>
<dbReference type="PROSITE" id="PS50044">
    <property type="entry name" value="SIGMA54_3"/>
    <property type="match status" value="1"/>
</dbReference>
<dbReference type="PANTHER" id="PTHR30146:SF109">
    <property type="entry name" value="HTH-TYPE TRANSCRIPTIONAL REGULATOR GALS"/>
    <property type="match status" value="1"/>
</dbReference>
<dbReference type="InterPro" id="IPR010982">
    <property type="entry name" value="Lambda_DNA-bd_dom_sf"/>
</dbReference>
<dbReference type="InterPro" id="IPR046335">
    <property type="entry name" value="LacI/GalR-like_sensor"/>
</dbReference>
<evidence type="ECO:0000313" key="6">
    <source>
        <dbReference type="Proteomes" id="UP000004926"/>
    </source>
</evidence>
<dbReference type="PANTHER" id="PTHR30146">
    <property type="entry name" value="LACI-RELATED TRANSCRIPTIONAL REPRESSOR"/>
    <property type="match status" value="1"/>
</dbReference>
<dbReference type="Pfam" id="PF00356">
    <property type="entry name" value="LacI"/>
    <property type="match status" value="1"/>
</dbReference>
<dbReference type="Gene3D" id="1.10.260.40">
    <property type="entry name" value="lambda repressor-like DNA-binding domains"/>
    <property type="match status" value="1"/>
</dbReference>
<organism evidence="5 6">
    <name type="scientific">Saccharomonospora marina XMU15</name>
    <dbReference type="NCBI Taxonomy" id="882083"/>
    <lineage>
        <taxon>Bacteria</taxon>
        <taxon>Bacillati</taxon>
        <taxon>Actinomycetota</taxon>
        <taxon>Actinomycetes</taxon>
        <taxon>Pseudonocardiales</taxon>
        <taxon>Pseudonocardiaceae</taxon>
        <taxon>Saccharomonospora</taxon>
    </lineage>
</organism>
<dbReference type="PROSITE" id="PS50932">
    <property type="entry name" value="HTH_LACI_2"/>
    <property type="match status" value="1"/>
</dbReference>
<dbReference type="GO" id="GO:0000976">
    <property type="term" value="F:transcription cis-regulatory region binding"/>
    <property type="evidence" value="ECO:0007669"/>
    <property type="project" value="TreeGrafter"/>
</dbReference>
<gene>
    <name evidence="5" type="ORF">SacmaDRAFT_5123</name>
</gene>
<evidence type="ECO:0000256" key="1">
    <source>
        <dbReference type="ARBA" id="ARBA00023015"/>
    </source>
</evidence>
<proteinExistence type="predicted"/>
<dbReference type="CDD" id="cd01392">
    <property type="entry name" value="HTH_LacI"/>
    <property type="match status" value="1"/>
</dbReference>
<dbReference type="PROSITE" id="PS00717">
    <property type="entry name" value="SIGMA54_1"/>
    <property type="match status" value="1"/>
</dbReference>
<dbReference type="SUPFAM" id="SSF53822">
    <property type="entry name" value="Periplasmic binding protein-like I"/>
    <property type="match status" value="1"/>
</dbReference>
<dbReference type="SMART" id="SM00354">
    <property type="entry name" value="HTH_LACI"/>
    <property type="match status" value="1"/>
</dbReference>
<dbReference type="HOGENOM" id="CLU_037628_6_1_11"/>
<name>H5X419_9PSEU</name>
<dbReference type="eggNOG" id="COG1609">
    <property type="taxonomic scope" value="Bacteria"/>
</dbReference>
<dbReference type="AlphaFoldDB" id="H5X419"/>
<dbReference type="OrthoDB" id="3467214at2"/>
<reference evidence="5 6" key="1">
    <citation type="journal article" date="2012" name="Stand. Genomic Sci.">
        <title>Genome sequence of the ocean sediment bacterium Saccharomonospora marina type strain (XMU15(T)).</title>
        <authorList>
            <person name="Klenk H.P."/>
            <person name="Lu M."/>
            <person name="Lucas S."/>
            <person name="Lapidus A."/>
            <person name="Copeland A."/>
            <person name="Pitluck S."/>
            <person name="Goodwin L.A."/>
            <person name="Han C."/>
            <person name="Tapia R."/>
            <person name="Brambilla E.M."/>
            <person name="Potter G."/>
            <person name="Land M."/>
            <person name="Ivanova N."/>
            <person name="Rohde M."/>
            <person name="Goker M."/>
            <person name="Detter J.C."/>
            <person name="Li W.J."/>
            <person name="Kyrpides N.C."/>
            <person name="Woyke T."/>
        </authorList>
    </citation>
    <scope>NUCLEOTIDE SEQUENCE [LARGE SCALE GENOMIC DNA]</scope>
    <source>
        <strain evidence="5 6">XMU15</strain>
    </source>
</reference>
<evidence type="ECO:0000256" key="2">
    <source>
        <dbReference type="ARBA" id="ARBA00023125"/>
    </source>
</evidence>
<evidence type="ECO:0000256" key="3">
    <source>
        <dbReference type="ARBA" id="ARBA00023163"/>
    </source>
</evidence>
<keyword evidence="1" id="KW-0805">Transcription regulation</keyword>
<dbReference type="Proteomes" id="UP000004926">
    <property type="component" value="Chromosome"/>
</dbReference>
<evidence type="ECO:0000259" key="4">
    <source>
        <dbReference type="PROSITE" id="PS50932"/>
    </source>
</evidence>
<dbReference type="EMBL" id="CM001439">
    <property type="protein sequence ID" value="EHR53290.1"/>
    <property type="molecule type" value="Genomic_DNA"/>
</dbReference>
<evidence type="ECO:0000313" key="5">
    <source>
        <dbReference type="EMBL" id="EHR53290.1"/>
    </source>
</evidence>
<dbReference type="GO" id="GO:0016987">
    <property type="term" value="F:sigma factor activity"/>
    <property type="evidence" value="ECO:0007669"/>
    <property type="project" value="InterPro"/>
</dbReference>
<dbReference type="SUPFAM" id="SSF47413">
    <property type="entry name" value="lambda repressor-like DNA-binding domains"/>
    <property type="match status" value="1"/>
</dbReference>
<sequence>MGEVSDPPVTLRTLADRLGLHVSTVSRVLHAKPGETQRAASSATIRRVRKLADELGYRPNPHASSLRTKRSNLVAVLVPRLSDTVLAAICEGIEEAAGERGLSTIITSTKDVPALRRARAELALGQRVDGIIFGDAVVDGALLAEISARGTPFVLVNRRAAGYPAVTCDDYVGGRMVADHLLGLGHTDVAVVAGRPYASTGIDRAQGFLDAYADAGIELPTHRFTHCAFDERGGHEATARLLDQATRPPSAVFAVTDAAALGAVGALRDRGIRVGTDIAVAGFGDTAIAAELPVPLTTVRSPMHRIGRIGLELLGELLRGGQVASRRLRPELVIRESTTSARPRP</sequence>
<dbReference type="InterPro" id="IPR000394">
    <property type="entry name" value="RNA_pol_sigma_54"/>
</dbReference>
<dbReference type="GO" id="GO:0001216">
    <property type="term" value="F:DNA-binding transcription activator activity"/>
    <property type="evidence" value="ECO:0007669"/>
    <property type="project" value="InterPro"/>
</dbReference>
<dbReference type="STRING" id="882083.SacmaDRAFT_5123"/>
<feature type="domain" description="HTH lacI-type" evidence="4">
    <location>
        <begin position="9"/>
        <end position="68"/>
    </location>
</feature>
<keyword evidence="6" id="KW-1185">Reference proteome</keyword>
<dbReference type="Pfam" id="PF13377">
    <property type="entry name" value="Peripla_BP_3"/>
    <property type="match status" value="1"/>
</dbReference>
<accession>H5X419</accession>
<dbReference type="InterPro" id="IPR028082">
    <property type="entry name" value="Peripla_BP_I"/>
</dbReference>
<keyword evidence="3" id="KW-0804">Transcription</keyword>